<protein>
    <submittedName>
        <fullName evidence="1">Uncharacterized protein</fullName>
    </submittedName>
</protein>
<evidence type="ECO:0000313" key="1">
    <source>
        <dbReference type="EMBL" id="PSR20073.1"/>
    </source>
</evidence>
<sequence>MGLESLEEFRIANHVAQPSANPGRVVEHHTGGHAADALPDGLETMRDALGGFPRKVLQQCGIAKGETNHSVLDLSRVRISRLPIGLGGAKVHLRRAR</sequence>
<comment type="caution">
    <text evidence="1">The sequence shown here is derived from an EMBL/GenBank/DDBJ whole genome shotgun (WGS) entry which is preliminary data.</text>
</comment>
<dbReference type="AlphaFoldDB" id="A0A2T2WCW5"/>
<reference evidence="1 2" key="1">
    <citation type="journal article" date="2014" name="BMC Genomics">
        <title>Comparison of environmental and isolate Sulfobacillus genomes reveals diverse carbon, sulfur, nitrogen, and hydrogen metabolisms.</title>
        <authorList>
            <person name="Justice N.B."/>
            <person name="Norman A."/>
            <person name="Brown C.T."/>
            <person name="Singh A."/>
            <person name="Thomas B.C."/>
            <person name="Banfield J.F."/>
        </authorList>
    </citation>
    <scope>NUCLEOTIDE SEQUENCE [LARGE SCALE GENOMIC DNA]</scope>
    <source>
        <strain evidence="1">AMDSBA3</strain>
    </source>
</reference>
<name>A0A2T2WCW5_9FIRM</name>
<evidence type="ECO:0000313" key="2">
    <source>
        <dbReference type="Proteomes" id="UP000241848"/>
    </source>
</evidence>
<accession>A0A2T2WCW5</accession>
<proteinExistence type="predicted"/>
<gene>
    <name evidence="1" type="ORF">C7B45_16720</name>
</gene>
<organism evidence="1 2">
    <name type="scientific">Sulfobacillus acidophilus</name>
    <dbReference type="NCBI Taxonomy" id="53633"/>
    <lineage>
        <taxon>Bacteria</taxon>
        <taxon>Bacillati</taxon>
        <taxon>Bacillota</taxon>
        <taxon>Clostridia</taxon>
        <taxon>Eubacteriales</taxon>
        <taxon>Clostridiales Family XVII. Incertae Sedis</taxon>
        <taxon>Sulfobacillus</taxon>
    </lineage>
</organism>
<dbReference type="EMBL" id="PXYV01000090">
    <property type="protein sequence ID" value="PSR20073.1"/>
    <property type="molecule type" value="Genomic_DNA"/>
</dbReference>
<dbReference type="Proteomes" id="UP000241848">
    <property type="component" value="Unassembled WGS sequence"/>
</dbReference>